<dbReference type="AlphaFoldDB" id="A0A521DUZ5"/>
<organism evidence="1 2">
    <name type="scientific">Balnearium lithotrophicum</name>
    <dbReference type="NCBI Taxonomy" id="223788"/>
    <lineage>
        <taxon>Bacteria</taxon>
        <taxon>Pseudomonadati</taxon>
        <taxon>Aquificota</taxon>
        <taxon>Aquificia</taxon>
        <taxon>Desulfurobacteriales</taxon>
        <taxon>Desulfurobacteriaceae</taxon>
        <taxon>Balnearium</taxon>
    </lineage>
</organism>
<dbReference type="SUPFAM" id="SSF54001">
    <property type="entry name" value="Cysteine proteinases"/>
    <property type="match status" value="1"/>
</dbReference>
<evidence type="ECO:0000313" key="1">
    <source>
        <dbReference type="EMBL" id="SMO75392.1"/>
    </source>
</evidence>
<accession>A0A521DUZ5</accession>
<keyword evidence="2" id="KW-1185">Reference proteome</keyword>
<gene>
    <name evidence="1" type="ORF">SAMN06269117_1262</name>
</gene>
<reference evidence="1 2" key="1">
    <citation type="submission" date="2017-05" db="EMBL/GenBank/DDBJ databases">
        <authorList>
            <person name="Varghese N."/>
            <person name="Submissions S."/>
        </authorList>
    </citation>
    <scope>NUCLEOTIDE SEQUENCE [LARGE SCALE GENOMIC DNA]</scope>
    <source>
        <strain evidence="1 2">DSM 16304</strain>
    </source>
</reference>
<dbReference type="InterPro" id="IPR038765">
    <property type="entry name" value="Papain-like_cys_pep_sf"/>
</dbReference>
<dbReference type="OrthoDB" id="95478at2"/>
<proteinExistence type="predicted"/>
<name>A0A521DUZ5_9BACT</name>
<evidence type="ECO:0000313" key="2">
    <source>
        <dbReference type="Proteomes" id="UP000317315"/>
    </source>
</evidence>
<protein>
    <submittedName>
        <fullName evidence="1">Uncharacterized protein</fullName>
    </submittedName>
</protein>
<dbReference type="EMBL" id="FXTM01000026">
    <property type="protein sequence ID" value="SMO75392.1"/>
    <property type="molecule type" value="Genomic_DNA"/>
</dbReference>
<sequence>MKPLCFVFFEGLSPLSKLIKFFTRSTFSHVAVFDKEKGCLIEAWGNIKHGVYWQYSSLKKHTEGTPYEIYSIEVNKKQYKEAMRFYRFLADRCFPYNYIGVIGFVLPFFTSNGGFFCSEGCYEGLAFSGFAPKEVPGWKFSPDGFYNFLLSKNAKLIERGEV</sequence>
<dbReference type="Proteomes" id="UP000317315">
    <property type="component" value="Unassembled WGS sequence"/>
</dbReference>
<dbReference type="Gene3D" id="3.90.1720.10">
    <property type="entry name" value="endopeptidase domain like (from Nostoc punctiforme)"/>
    <property type="match status" value="1"/>
</dbReference>
<dbReference type="RefSeq" id="WP_142936120.1">
    <property type="nucleotide sequence ID" value="NZ_FXTM01000026.1"/>
</dbReference>